<protein>
    <submittedName>
        <fullName evidence="2">Uncharacterized protein</fullName>
    </submittedName>
</protein>
<accession>A0A0B1RS04</accession>
<name>A0A0B1RS04_OESDE</name>
<evidence type="ECO:0000313" key="3">
    <source>
        <dbReference type="Proteomes" id="UP000053660"/>
    </source>
</evidence>
<gene>
    <name evidence="2" type="ORF">OESDEN_24965</name>
</gene>
<dbReference type="AlphaFoldDB" id="A0A0B1RS04"/>
<organism evidence="2 3">
    <name type="scientific">Oesophagostomum dentatum</name>
    <name type="common">Nodular worm</name>
    <dbReference type="NCBI Taxonomy" id="61180"/>
    <lineage>
        <taxon>Eukaryota</taxon>
        <taxon>Metazoa</taxon>
        <taxon>Ecdysozoa</taxon>
        <taxon>Nematoda</taxon>
        <taxon>Chromadorea</taxon>
        <taxon>Rhabditida</taxon>
        <taxon>Rhabditina</taxon>
        <taxon>Rhabditomorpha</taxon>
        <taxon>Strongyloidea</taxon>
        <taxon>Strongylidae</taxon>
        <taxon>Oesophagostomum</taxon>
    </lineage>
</organism>
<sequence length="169" mass="18399">MPILRNVFGLLNPFSWFTSSRAGKEEVFQCEIEVQDEESSDDAGTQPDKDEVSPISPCTELPRKEDTPNSENATCIETASSQLPVPAADVCGGDSAGFSSLEECCPSVDLDKTEDASSHYLTSDTTSTLNSQVEMDDAALSVKSGNSQCAEPFRYLKKKTFHILLKSLY</sequence>
<feature type="region of interest" description="Disordered" evidence="1">
    <location>
        <begin position="33"/>
        <end position="73"/>
    </location>
</feature>
<dbReference type="EMBL" id="KN612763">
    <property type="protein sequence ID" value="KHJ75419.1"/>
    <property type="molecule type" value="Genomic_DNA"/>
</dbReference>
<reference evidence="2 3" key="1">
    <citation type="submission" date="2014-03" db="EMBL/GenBank/DDBJ databases">
        <title>Draft genome of the hookworm Oesophagostomum dentatum.</title>
        <authorList>
            <person name="Mitreva M."/>
        </authorList>
    </citation>
    <scope>NUCLEOTIDE SEQUENCE [LARGE SCALE GENOMIC DNA]</scope>
    <source>
        <strain evidence="2 3">OD-Hann</strain>
    </source>
</reference>
<dbReference type="Proteomes" id="UP000053660">
    <property type="component" value="Unassembled WGS sequence"/>
</dbReference>
<evidence type="ECO:0000313" key="2">
    <source>
        <dbReference type="EMBL" id="KHJ75419.1"/>
    </source>
</evidence>
<keyword evidence="3" id="KW-1185">Reference proteome</keyword>
<proteinExistence type="predicted"/>
<evidence type="ECO:0000256" key="1">
    <source>
        <dbReference type="SAM" id="MobiDB-lite"/>
    </source>
</evidence>